<proteinExistence type="inferred from homology"/>
<feature type="transmembrane region" description="Helical" evidence="12">
    <location>
        <begin position="190"/>
        <end position="214"/>
    </location>
</feature>
<dbReference type="EC" id="3.4.24.-" evidence="12"/>
<keyword evidence="9 12" id="KW-1133">Transmembrane helix</keyword>
<evidence type="ECO:0000256" key="9">
    <source>
        <dbReference type="ARBA" id="ARBA00022989"/>
    </source>
</evidence>
<evidence type="ECO:0000256" key="2">
    <source>
        <dbReference type="ARBA" id="ARBA00009779"/>
    </source>
</evidence>
<organism evidence="14 15">
    <name type="scientific">Spectribacter hydrogenoxidans</name>
    <dbReference type="NCBI Taxonomy" id="3075608"/>
    <lineage>
        <taxon>Bacteria</taxon>
        <taxon>Pseudomonadati</taxon>
        <taxon>Pseudomonadota</taxon>
        <taxon>Gammaproteobacteria</taxon>
        <taxon>Salinisphaerales</taxon>
        <taxon>Salinisphaeraceae</taxon>
        <taxon>Spectribacter</taxon>
    </lineage>
</organism>
<protein>
    <recommendedName>
        <fullName evidence="12">Protease HtpX</fullName>
        <ecNumber evidence="12">3.4.24.-</ecNumber>
    </recommendedName>
    <alternativeName>
        <fullName evidence="12">Heat shock protein HtpX</fullName>
    </alternativeName>
</protein>
<dbReference type="InterPro" id="IPR050083">
    <property type="entry name" value="HtpX_protease"/>
</dbReference>
<keyword evidence="8 12" id="KW-0862">Zinc</keyword>
<sequence>MKRILLFLGTNLAILLVLSAFIQIFGLDQWLADKGVGNTTGLFVLATVFGMGGSFISLAISKWMAKRMMGVRIIENPSNAAEQWLVQTVQRQARAAGIGMPEVGVFESPVMNAFATGMSRNDALVAVSTGLLQNMDRDGVEAVLAHEVSHIANGDMVTMGLLQGVLNTFVIFFAHIVARMLMRDERGGGLAYFGVVIALEIVFGLLASIIVAAFSRYREYRADAGGAHLASRRKMISALESLQKTYGQSDMPKEMAAFGISGTLGQGLKKLFASHPPLEQRIAALKQG</sequence>
<keyword evidence="6 12" id="KW-0479">Metal-binding</keyword>
<keyword evidence="7 12" id="KW-0378">Hydrolase</keyword>
<evidence type="ECO:0000256" key="8">
    <source>
        <dbReference type="ARBA" id="ARBA00022833"/>
    </source>
</evidence>
<accession>A0ABU3C1P6</accession>
<evidence type="ECO:0000256" key="1">
    <source>
        <dbReference type="ARBA" id="ARBA00004651"/>
    </source>
</evidence>
<dbReference type="InterPro" id="IPR022919">
    <property type="entry name" value="Pept_M48_protease_HtpX"/>
</dbReference>
<comment type="caution">
    <text evidence="14">The sequence shown here is derived from an EMBL/GenBank/DDBJ whole genome shotgun (WGS) entry which is preliminary data.</text>
</comment>
<dbReference type="CDD" id="cd07335">
    <property type="entry name" value="M48B_HtpX_like"/>
    <property type="match status" value="1"/>
</dbReference>
<dbReference type="Proteomes" id="UP001251857">
    <property type="component" value="Unassembled WGS sequence"/>
</dbReference>
<dbReference type="PANTHER" id="PTHR43221">
    <property type="entry name" value="PROTEASE HTPX"/>
    <property type="match status" value="1"/>
</dbReference>
<feature type="binding site" evidence="12">
    <location>
        <position position="150"/>
    </location>
    <ligand>
        <name>Zn(2+)</name>
        <dbReference type="ChEBI" id="CHEBI:29105"/>
        <note>catalytic</note>
    </ligand>
</feature>
<evidence type="ECO:0000256" key="3">
    <source>
        <dbReference type="ARBA" id="ARBA00022475"/>
    </source>
</evidence>
<keyword evidence="5 12" id="KW-0812">Transmembrane</keyword>
<evidence type="ECO:0000313" key="15">
    <source>
        <dbReference type="Proteomes" id="UP001251857"/>
    </source>
</evidence>
<name>A0ABU3C1P6_9GAMM</name>
<feature type="active site" evidence="12">
    <location>
        <position position="147"/>
    </location>
</feature>
<comment type="subcellular location">
    <subcellularLocation>
        <location evidence="1 12">Cell membrane</location>
        <topology evidence="1 12">Multi-pass membrane protein</topology>
    </subcellularLocation>
</comment>
<dbReference type="NCBIfam" id="NF003965">
    <property type="entry name" value="PRK05457.1"/>
    <property type="match status" value="1"/>
</dbReference>
<evidence type="ECO:0000256" key="4">
    <source>
        <dbReference type="ARBA" id="ARBA00022670"/>
    </source>
</evidence>
<dbReference type="Pfam" id="PF01435">
    <property type="entry name" value="Peptidase_M48"/>
    <property type="match status" value="1"/>
</dbReference>
<feature type="binding site" evidence="12">
    <location>
        <position position="146"/>
    </location>
    <ligand>
        <name>Zn(2+)</name>
        <dbReference type="ChEBI" id="CHEBI:29105"/>
        <note>catalytic</note>
    </ligand>
</feature>
<evidence type="ECO:0000256" key="12">
    <source>
        <dbReference type="HAMAP-Rule" id="MF_00188"/>
    </source>
</evidence>
<keyword evidence="15" id="KW-1185">Reference proteome</keyword>
<keyword evidence="12" id="KW-0346">Stress response</keyword>
<feature type="transmembrane region" description="Helical" evidence="12">
    <location>
        <begin position="42"/>
        <end position="60"/>
    </location>
</feature>
<reference evidence="14 15" key="1">
    <citation type="submission" date="2023-09" db="EMBL/GenBank/DDBJ databases">
        <authorList>
            <person name="Rey-Velasco X."/>
        </authorList>
    </citation>
    <scope>NUCLEOTIDE SEQUENCE [LARGE SCALE GENOMIC DNA]</scope>
    <source>
        <strain evidence="14 15">W335</strain>
    </source>
</reference>
<dbReference type="PANTHER" id="PTHR43221:SF1">
    <property type="entry name" value="PROTEASE HTPX"/>
    <property type="match status" value="1"/>
</dbReference>
<dbReference type="InterPro" id="IPR001915">
    <property type="entry name" value="Peptidase_M48"/>
</dbReference>
<gene>
    <name evidence="12 14" type="primary">htpX</name>
    <name evidence="14" type="ORF">RM532_11040</name>
</gene>
<evidence type="ECO:0000256" key="10">
    <source>
        <dbReference type="ARBA" id="ARBA00023049"/>
    </source>
</evidence>
<feature type="transmembrane region" description="Helical" evidence="12">
    <location>
        <begin position="156"/>
        <end position="178"/>
    </location>
</feature>
<dbReference type="HAMAP" id="MF_00188">
    <property type="entry name" value="Pept_M48_protease_HtpX"/>
    <property type="match status" value="1"/>
</dbReference>
<dbReference type="GO" id="GO:0008233">
    <property type="term" value="F:peptidase activity"/>
    <property type="evidence" value="ECO:0007669"/>
    <property type="project" value="UniProtKB-KW"/>
</dbReference>
<keyword evidence="3 12" id="KW-1003">Cell membrane</keyword>
<comment type="similarity">
    <text evidence="2 12">Belongs to the peptidase M48B family.</text>
</comment>
<keyword evidence="11 12" id="KW-0472">Membrane</keyword>
<evidence type="ECO:0000256" key="5">
    <source>
        <dbReference type="ARBA" id="ARBA00022692"/>
    </source>
</evidence>
<evidence type="ECO:0000256" key="11">
    <source>
        <dbReference type="ARBA" id="ARBA00023136"/>
    </source>
</evidence>
<comment type="cofactor">
    <cofactor evidence="12">
        <name>Zn(2+)</name>
        <dbReference type="ChEBI" id="CHEBI:29105"/>
    </cofactor>
    <text evidence="12">Binds 1 zinc ion per subunit.</text>
</comment>
<feature type="domain" description="Peptidase M48" evidence="13">
    <location>
        <begin position="81"/>
        <end position="287"/>
    </location>
</feature>
<keyword evidence="4 12" id="KW-0645">Protease</keyword>
<dbReference type="GO" id="GO:0006508">
    <property type="term" value="P:proteolysis"/>
    <property type="evidence" value="ECO:0007669"/>
    <property type="project" value="UniProtKB-KW"/>
</dbReference>
<dbReference type="Gene3D" id="3.30.2010.10">
    <property type="entry name" value="Metalloproteases ('zincins'), catalytic domain"/>
    <property type="match status" value="1"/>
</dbReference>
<evidence type="ECO:0000256" key="6">
    <source>
        <dbReference type="ARBA" id="ARBA00022723"/>
    </source>
</evidence>
<evidence type="ECO:0000313" key="14">
    <source>
        <dbReference type="EMBL" id="MDT0635486.1"/>
    </source>
</evidence>
<dbReference type="EMBL" id="JAVRIB010000011">
    <property type="protein sequence ID" value="MDT0635486.1"/>
    <property type="molecule type" value="Genomic_DNA"/>
</dbReference>
<feature type="binding site" evidence="12">
    <location>
        <position position="219"/>
    </location>
    <ligand>
        <name>Zn(2+)</name>
        <dbReference type="ChEBI" id="CHEBI:29105"/>
        <note>catalytic</note>
    </ligand>
</feature>
<keyword evidence="10 12" id="KW-0482">Metalloprotease</keyword>
<evidence type="ECO:0000256" key="7">
    <source>
        <dbReference type="ARBA" id="ARBA00022801"/>
    </source>
</evidence>
<dbReference type="RefSeq" id="WP_311653386.1">
    <property type="nucleotide sequence ID" value="NZ_JAVRIB010000011.1"/>
</dbReference>
<evidence type="ECO:0000259" key="13">
    <source>
        <dbReference type="Pfam" id="PF01435"/>
    </source>
</evidence>